<evidence type="ECO:0000313" key="4">
    <source>
        <dbReference type="EMBL" id="KAF7732511.1"/>
    </source>
</evidence>
<keyword evidence="2" id="KW-0175">Coiled coil</keyword>
<evidence type="ECO:0000256" key="1">
    <source>
        <dbReference type="ARBA" id="ARBA00010954"/>
    </source>
</evidence>
<sequence length="853" mass="97904">MEQTVSGFYIVDSMSLRQASKKPCHLEQRFLRMNPSISSLEAAELKREALLEARRQKLSRKFLEIQKVVEEVKARKEKRRLMILRSLEVAEVKRKNQIEQRRAASKELVERAKVIAQQNHRRYEAEQERLRLALESRLEETRARRLNMLGLPKSRILVTDVKTSPDCDSKKCVKLQSPSSERLCSANEKRKMTFSTLRRAFDKLSLPKSSLPDTWLPFNELVKLLRQDEVIKVTARVLHVALKMPVKDSLKKARVLLTAYMMLMCPSEIFQDTQINEQQELISAAKQLLLVLEKWLDSHSSHVRSSARLALEECWNSFYALFESWKAKDMEYFLANITAYYLELVRLKETLKNQEGAESATVQLNEQLSQVKARMYQLGGNTALEKLAEAEKALVTELSKTEVPSVPPSPTPRPEKLPASQTEQPQVSPEQLTRLLSGYAPASGISNEQLAHEIILDPDFKIQKHQPQTKLEAQVRRIATQAFFDQVRDDIKNEHPERSLPNLMRDIRDRILPLVRPESTLHQSINDAMDITLIEQQTQHHSFDLDGMLRYVLNIMRQICAPVRDQAIQEIEQLEDSIQKIRSILEILEEMSLDLVNFRLRALRPHLIPIAVEYERAKFAEALRQGSVGLAKTRSWLQSATHRLHEVAIQRNPEGVLASKNKPTPEVILDDAFVSILTSAELCTRTTCPETILLDVDRLAAFQNEAQATTMVAALVMLAKNFGTSDNLDALADKLFVMLQDHSTDIDHLATEIERNISASAERRPMIRNMVDKTLSHSDTVYSLLARRVGSVIRCQLQTGQFASREILTSYGLDHVRKTLKDLCDRLLVLVRYHRQVYAPWYDEIIQDELRQL</sequence>
<organism evidence="4 5">
    <name type="scientific">Apophysomyces ossiformis</name>
    <dbReference type="NCBI Taxonomy" id="679940"/>
    <lineage>
        <taxon>Eukaryota</taxon>
        <taxon>Fungi</taxon>
        <taxon>Fungi incertae sedis</taxon>
        <taxon>Mucoromycota</taxon>
        <taxon>Mucoromycotina</taxon>
        <taxon>Mucoromycetes</taxon>
        <taxon>Mucorales</taxon>
        <taxon>Mucorineae</taxon>
        <taxon>Mucoraceae</taxon>
        <taxon>Apophysomyces</taxon>
    </lineage>
</organism>
<gene>
    <name evidence="4" type="ORF">EC973_003257</name>
</gene>
<name>A0A8H7EUM3_9FUNG</name>
<evidence type="ECO:0000313" key="5">
    <source>
        <dbReference type="Proteomes" id="UP000605846"/>
    </source>
</evidence>
<comment type="caution">
    <text evidence="4">The sequence shown here is derived from an EMBL/GenBank/DDBJ whole genome shotgun (WGS) entry which is preliminary data.</text>
</comment>
<accession>A0A8H7EUM3</accession>
<dbReference type="AlphaFoldDB" id="A0A8H7EUM3"/>
<evidence type="ECO:0008006" key="6">
    <source>
        <dbReference type="Google" id="ProtNLM"/>
    </source>
</evidence>
<feature type="coiled-coil region" evidence="2">
    <location>
        <begin position="87"/>
        <end position="144"/>
    </location>
</feature>
<feature type="coiled-coil region" evidence="2">
    <location>
        <begin position="564"/>
        <end position="591"/>
    </location>
</feature>
<dbReference type="OrthoDB" id="276323at2759"/>
<dbReference type="Pfam" id="PF05794">
    <property type="entry name" value="Tcp11"/>
    <property type="match status" value="1"/>
</dbReference>
<dbReference type="EMBL" id="JABAYA010000002">
    <property type="protein sequence ID" value="KAF7732511.1"/>
    <property type="molecule type" value="Genomic_DNA"/>
</dbReference>
<protein>
    <recommendedName>
        <fullName evidence="6">T-complex protein 11-like protein 1</fullName>
    </recommendedName>
</protein>
<dbReference type="PANTHER" id="PTHR12832:SF11">
    <property type="entry name" value="LD23868P"/>
    <property type="match status" value="1"/>
</dbReference>
<proteinExistence type="inferred from homology"/>
<reference evidence="4" key="1">
    <citation type="submission" date="2020-01" db="EMBL/GenBank/DDBJ databases">
        <title>Genome Sequencing of Three Apophysomyces-Like Fungal Strains Confirms a Novel Fungal Genus in the Mucoromycota with divergent Burkholderia-like Endosymbiotic Bacteria.</title>
        <authorList>
            <person name="Stajich J.E."/>
            <person name="Macias A.M."/>
            <person name="Carter-House D."/>
            <person name="Lovett B."/>
            <person name="Kasson L.R."/>
            <person name="Berry K."/>
            <person name="Grigoriev I."/>
            <person name="Chang Y."/>
            <person name="Spatafora J."/>
            <person name="Kasson M.T."/>
        </authorList>
    </citation>
    <scope>NUCLEOTIDE SEQUENCE</scope>
    <source>
        <strain evidence="4">NRRL A-21654</strain>
    </source>
</reference>
<dbReference type="Proteomes" id="UP000605846">
    <property type="component" value="Unassembled WGS sequence"/>
</dbReference>
<keyword evidence="5" id="KW-1185">Reference proteome</keyword>
<feature type="region of interest" description="Disordered" evidence="3">
    <location>
        <begin position="398"/>
        <end position="427"/>
    </location>
</feature>
<dbReference type="GO" id="GO:0010737">
    <property type="term" value="P:protein kinase A signaling"/>
    <property type="evidence" value="ECO:0007669"/>
    <property type="project" value="TreeGrafter"/>
</dbReference>
<dbReference type="InterPro" id="IPR008862">
    <property type="entry name" value="Tcp11"/>
</dbReference>
<evidence type="ECO:0000256" key="3">
    <source>
        <dbReference type="SAM" id="MobiDB-lite"/>
    </source>
</evidence>
<comment type="similarity">
    <text evidence="1">Belongs to the TCP11 family.</text>
</comment>
<dbReference type="PANTHER" id="PTHR12832">
    <property type="entry name" value="TESTIS-SPECIFIC PROTEIN PBS13 T-COMPLEX 11"/>
    <property type="match status" value="1"/>
</dbReference>
<evidence type="ECO:0000256" key="2">
    <source>
        <dbReference type="SAM" id="Coils"/>
    </source>
</evidence>